<feature type="domain" description="CCHC-type" evidence="5">
    <location>
        <begin position="85"/>
        <end position="100"/>
    </location>
</feature>
<keyword evidence="1" id="KW-0862">Zinc</keyword>
<dbReference type="GO" id="GO:0003723">
    <property type="term" value="F:RNA binding"/>
    <property type="evidence" value="ECO:0007669"/>
    <property type="project" value="UniProtKB-UniRule"/>
</dbReference>
<keyword evidence="2" id="KW-0694">RNA-binding</keyword>
<dbReference type="Pfam" id="PF00098">
    <property type="entry name" value="zf-CCHC"/>
    <property type="match status" value="2"/>
</dbReference>
<evidence type="ECO:0000256" key="2">
    <source>
        <dbReference type="PROSITE-ProRule" id="PRU00176"/>
    </source>
</evidence>
<dbReference type="InterPro" id="IPR000504">
    <property type="entry name" value="RRM_dom"/>
</dbReference>
<dbReference type="SMART" id="SM00343">
    <property type="entry name" value="ZnF_C2HC"/>
    <property type="match status" value="2"/>
</dbReference>
<dbReference type="PROSITE" id="PS50102">
    <property type="entry name" value="RRM"/>
    <property type="match status" value="1"/>
</dbReference>
<dbReference type="RefSeq" id="XP_051447410.1">
    <property type="nucleotide sequence ID" value="XM_051586663.1"/>
</dbReference>
<gene>
    <name evidence="6" type="ORF">K450DRAFT_227023</name>
</gene>
<keyword evidence="1" id="KW-0479">Metal-binding</keyword>
<dbReference type="SUPFAM" id="SSF54928">
    <property type="entry name" value="RNA-binding domain, RBD"/>
    <property type="match status" value="1"/>
</dbReference>
<reference evidence="6" key="2">
    <citation type="journal article" date="2022" name="Proc. Natl. Acad. Sci. U.S.A.">
        <title>Diploid-dominant life cycles characterize the early evolution of Fungi.</title>
        <authorList>
            <person name="Amses K.R."/>
            <person name="Simmons D.R."/>
            <person name="Longcore J.E."/>
            <person name="Mondo S.J."/>
            <person name="Seto K."/>
            <person name="Jeronimo G.H."/>
            <person name="Bonds A.E."/>
            <person name="Quandt C.A."/>
            <person name="Davis W.J."/>
            <person name="Chang Y."/>
            <person name="Federici B.A."/>
            <person name="Kuo A."/>
            <person name="LaButti K."/>
            <person name="Pangilinan J."/>
            <person name="Andreopoulos W."/>
            <person name="Tritt A."/>
            <person name="Riley R."/>
            <person name="Hundley H."/>
            <person name="Johnson J."/>
            <person name="Lipzen A."/>
            <person name="Barry K."/>
            <person name="Lang B.F."/>
            <person name="Cuomo C.A."/>
            <person name="Buchler N.E."/>
            <person name="Grigoriev I.V."/>
            <person name="Spatafora J.W."/>
            <person name="Stajich J.E."/>
            <person name="James T.Y."/>
        </authorList>
    </citation>
    <scope>NUCLEOTIDE SEQUENCE</scope>
    <source>
        <strain evidence="6">AG</strain>
    </source>
</reference>
<evidence type="ECO:0000259" key="4">
    <source>
        <dbReference type="PROSITE" id="PS50102"/>
    </source>
</evidence>
<evidence type="ECO:0000256" key="3">
    <source>
        <dbReference type="SAM" id="MobiDB-lite"/>
    </source>
</evidence>
<dbReference type="Proteomes" id="UP001206595">
    <property type="component" value="Unassembled WGS sequence"/>
</dbReference>
<evidence type="ECO:0000313" key="7">
    <source>
        <dbReference type="Proteomes" id="UP001206595"/>
    </source>
</evidence>
<dbReference type="SUPFAM" id="SSF57756">
    <property type="entry name" value="Retrovirus zinc finger-like domains"/>
    <property type="match status" value="1"/>
</dbReference>
<dbReference type="GO" id="GO:0008270">
    <property type="term" value="F:zinc ion binding"/>
    <property type="evidence" value="ECO:0007669"/>
    <property type="project" value="UniProtKB-KW"/>
</dbReference>
<dbReference type="Gene3D" id="3.30.70.330">
    <property type="match status" value="1"/>
</dbReference>
<dbReference type="InterPro" id="IPR001878">
    <property type="entry name" value="Znf_CCHC"/>
</dbReference>
<dbReference type="PANTHER" id="PTHR48038">
    <property type="entry name" value="RIBONUCLEOPROTEIN RB97D"/>
    <property type="match status" value="1"/>
</dbReference>
<feature type="region of interest" description="Disordered" evidence="3">
    <location>
        <begin position="133"/>
        <end position="249"/>
    </location>
</feature>
<protein>
    <submittedName>
        <fullName evidence="6">Uncharacterized protein</fullName>
    </submittedName>
</protein>
<organism evidence="6 7">
    <name type="scientific">Umbelopsis ramanniana AG</name>
    <dbReference type="NCBI Taxonomy" id="1314678"/>
    <lineage>
        <taxon>Eukaryota</taxon>
        <taxon>Fungi</taxon>
        <taxon>Fungi incertae sedis</taxon>
        <taxon>Mucoromycota</taxon>
        <taxon>Mucoromycotina</taxon>
        <taxon>Umbelopsidomycetes</taxon>
        <taxon>Umbelopsidales</taxon>
        <taxon>Umbelopsidaceae</taxon>
        <taxon>Umbelopsis</taxon>
    </lineage>
</organism>
<dbReference type="InterPro" id="IPR035979">
    <property type="entry name" value="RBD_domain_sf"/>
</dbReference>
<dbReference type="Gene3D" id="4.10.60.10">
    <property type="entry name" value="Zinc finger, CCHC-type"/>
    <property type="match status" value="2"/>
</dbReference>
<evidence type="ECO:0000313" key="6">
    <source>
        <dbReference type="EMBL" id="KAI8582406.1"/>
    </source>
</evidence>
<feature type="domain" description="RRM" evidence="4">
    <location>
        <begin position="6"/>
        <end position="77"/>
    </location>
</feature>
<proteinExistence type="predicted"/>
<evidence type="ECO:0000259" key="5">
    <source>
        <dbReference type="PROSITE" id="PS50158"/>
    </source>
</evidence>
<name>A0AAD5HH89_UMBRA</name>
<keyword evidence="7" id="KW-1185">Reference proteome</keyword>
<feature type="compositionally biased region" description="Low complexity" evidence="3">
    <location>
        <begin position="186"/>
        <end position="208"/>
    </location>
</feature>
<dbReference type="PROSITE" id="PS50158">
    <property type="entry name" value="ZF_CCHC"/>
    <property type="match status" value="2"/>
</dbReference>
<comment type="caution">
    <text evidence="6">The sequence shown here is derived from an EMBL/GenBank/DDBJ whole genome shotgun (WGS) entry which is preliminary data.</text>
</comment>
<dbReference type="InterPro" id="IPR036875">
    <property type="entry name" value="Znf_CCHC_sf"/>
</dbReference>
<dbReference type="EMBL" id="MU620900">
    <property type="protein sequence ID" value="KAI8582406.1"/>
    <property type="molecule type" value="Genomic_DNA"/>
</dbReference>
<dbReference type="InterPro" id="IPR012677">
    <property type="entry name" value="Nucleotide-bd_a/b_plait_sf"/>
</dbReference>
<evidence type="ECO:0000256" key="1">
    <source>
        <dbReference type="PROSITE-ProRule" id="PRU00047"/>
    </source>
</evidence>
<dbReference type="Pfam" id="PF00076">
    <property type="entry name" value="RRM_1"/>
    <property type="match status" value="1"/>
</dbReference>
<dbReference type="AlphaFoldDB" id="A0AAD5HH89"/>
<keyword evidence="1" id="KW-0863">Zinc-finger</keyword>
<feature type="domain" description="CCHC-type" evidence="5">
    <location>
        <begin position="112"/>
        <end position="127"/>
    </location>
</feature>
<dbReference type="SMART" id="SM00360">
    <property type="entry name" value="RRM"/>
    <property type="match status" value="1"/>
</dbReference>
<reference evidence="6" key="1">
    <citation type="submission" date="2021-06" db="EMBL/GenBank/DDBJ databases">
        <authorList>
            <consortium name="DOE Joint Genome Institute"/>
            <person name="Mondo S.J."/>
            <person name="Amses K.R."/>
            <person name="Simmons D.R."/>
            <person name="Longcore J.E."/>
            <person name="Seto K."/>
            <person name="Alves G.H."/>
            <person name="Bonds A.E."/>
            <person name="Quandt C.A."/>
            <person name="Davis W.J."/>
            <person name="Chang Y."/>
            <person name="Letcher P.M."/>
            <person name="Powell M.J."/>
            <person name="Kuo A."/>
            <person name="Labutti K."/>
            <person name="Pangilinan J."/>
            <person name="Andreopoulos W."/>
            <person name="Tritt A."/>
            <person name="Riley R."/>
            <person name="Hundley H."/>
            <person name="Johnson J."/>
            <person name="Lipzen A."/>
            <person name="Barry K."/>
            <person name="Berbee M.L."/>
            <person name="Buchler N.E."/>
            <person name="Grigoriev I.V."/>
            <person name="Spatafora J.W."/>
            <person name="Stajich J.E."/>
            <person name="James T.Y."/>
        </authorList>
    </citation>
    <scope>NUCLEOTIDE SEQUENCE</scope>
    <source>
        <strain evidence="6">AG</strain>
    </source>
</reference>
<dbReference type="GeneID" id="75912011"/>
<sequence length="249" mass="28433">MATSSGKLYVGHVSTRTTRRDLEDLFDKYGRVQNVEIKHGGFAFVDYEDARDADEAVRELNGHSLNGDRLIVEHSKKAGGEGSGCFLCGGTGHWARDCPDANERGMDVRSGRCFRCGQTGHLAKYCRGEPAYAGYRRRSPPPYGRREYGYHRGRSRSPVQYERGYPRSPPDYYRQERSRTPPRYGRSPSPDYYSRGRSRSPRGYGRSRSPYDREPLRRRSPYGGSRDYPPDDRSPLPNDSRAPPVDPRR</sequence>
<dbReference type="PANTHER" id="PTHR48038:SF1">
    <property type="entry name" value="RIBONUCLEOPROTEIN RB97D"/>
    <property type="match status" value="1"/>
</dbReference>
<accession>A0AAD5HH89</accession>